<evidence type="ECO:0000313" key="1">
    <source>
        <dbReference type="EMBL" id="KAB1209824.1"/>
    </source>
</evidence>
<dbReference type="InterPro" id="IPR053273">
    <property type="entry name" value="CST_Regulator"/>
</dbReference>
<accession>A0A6A1VAK3</accession>
<gene>
    <name evidence="1" type="ORF">CJ030_MR6G013184</name>
</gene>
<reference evidence="1 2" key="1">
    <citation type="journal article" date="2019" name="Plant Biotechnol. J.">
        <title>The red bayberry genome and genetic basis of sex determination.</title>
        <authorList>
            <person name="Jia H.M."/>
            <person name="Jia H.J."/>
            <person name="Cai Q.L."/>
            <person name="Wang Y."/>
            <person name="Zhao H.B."/>
            <person name="Yang W.F."/>
            <person name="Wang G.Y."/>
            <person name="Li Y.H."/>
            <person name="Zhan D.L."/>
            <person name="Shen Y.T."/>
            <person name="Niu Q.F."/>
            <person name="Chang L."/>
            <person name="Qiu J."/>
            <person name="Zhao L."/>
            <person name="Xie H.B."/>
            <person name="Fu W.Y."/>
            <person name="Jin J."/>
            <person name="Li X.W."/>
            <person name="Jiao Y."/>
            <person name="Zhou C.C."/>
            <person name="Tu T."/>
            <person name="Chai C.Y."/>
            <person name="Gao J.L."/>
            <person name="Fan L.J."/>
            <person name="van de Weg E."/>
            <person name="Wang J.Y."/>
            <person name="Gao Z.S."/>
        </authorList>
    </citation>
    <scope>NUCLEOTIDE SEQUENCE [LARGE SCALE GENOMIC DNA]</scope>
    <source>
        <tissue evidence="1">Leaves</tissue>
    </source>
</reference>
<keyword evidence="2" id="KW-1185">Reference proteome</keyword>
<evidence type="ECO:0000313" key="2">
    <source>
        <dbReference type="Proteomes" id="UP000516437"/>
    </source>
</evidence>
<proteinExistence type="predicted"/>
<name>A0A6A1VAK3_9ROSI</name>
<dbReference type="GO" id="GO:0006950">
    <property type="term" value="P:response to stress"/>
    <property type="evidence" value="ECO:0007669"/>
    <property type="project" value="TreeGrafter"/>
</dbReference>
<organism evidence="1 2">
    <name type="scientific">Morella rubra</name>
    <name type="common">Chinese bayberry</name>
    <dbReference type="NCBI Taxonomy" id="262757"/>
    <lineage>
        <taxon>Eukaryota</taxon>
        <taxon>Viridiplantae</taxon>
        <taxon>Streptophyta</taxon>
        <taxon>Embryophyta</taxon>
        <taxon>Tracheophyta</taxon>
        <taxon>Spermatophyta</taxon>
        <taxon>Magnoliopsida</taxon>
        <taxon>eudicotyledons</taxon>
        <taxon>Gunneridae</taxon>
        <taxon>Pentapetalae</taxon>
        <taxon>rosids</taxon>
        <taxon>fabids</taxon>
        <taxon>Fagales</taxon>
        <taxon>Myricaceae</taxon>
        <taxon>Morella</taxon>
    </lineage>
</organism>
<dbReference type="OrthoDB" id="778244at2759"/>
<protein>
    <submittedName>
        <fullName evidence="1">Uncharacterized protein</fullName>
    </submittedName>
</protein>
<dbReference type="GO" id="GO:0061908">
    <property type="term" value="C:phagophore"/>
    <property type="evidence" value="ECO:0007669"/>
    <property type="project" value="TreeGrafter"/>
</dbReference>
<sequence>MVTMDVKGITWVGHIYEKFEAMCLEVEEIMYQDTVKYVENHVQIVGESVKKFYSDVMQDLLPPSSVDSLKVPASDSSVERYSASGNCKWTKVGHGIDNLSPPSWGDSVKETSSELRSGTYSIGSVHNNANIHLEGNPENDKLSGAIGYVSGASSFSALLNENRRASCDKTAKISESSNGVEKVREHITDVSVDTASSDMRIPANSVGNERTEMRLPESDGLSEESNAVDIYTDNRVVFVRGSPLDSEVQHKEFASKEDFVSRPVDEDASIPVAYYSFLHVSFADISDDWSLDAIESSTLSEQGVESSQEFAKVTHEEACILVDGDVLHFIAQKEGKCRPYKLLLIGNIAQKKIQEAFSSRMRSARKQEYEQLADWYGYDGKSNDALAESSMLTFSVVDAKESASSDLIESEWELL</sequence>
<dbReference type="PANTHER" id="PTHR34659:SF8">
    <property type="entry name" value="(RAPE) HYPOTHETICAL PROTEIN"/>
    <property type="match status" value="1"/>
</dbReference>
<dbReference type="GO" id="GO:0005776">
    <property type="term" value="C:autophagosome"/>
    <property type="evidence" value="ECO:0007669"/>
    <property type="project" value="TreeGrafter"/>
</dbReference>
<comment type="caution">
    <text evidence="1">The sequence shown here is derived from an EMBL/GenBank/DDBJ whole genome shotgun (WGS) entry which is preliminary data.</text>
</comment>
<dbReference type="Proteomes" id="UP000516437">
    <property type="component" value="Chromosome 6"/>
</dbReference>
<dbReference type="AlphaFoldDB" id="A0A6A1VAK3"/>
<dbReference type="EMBL" id="RXIC02000024">
    <property type="protein sequence ID" value="KAB1209824.1"/>
    <property type="molecule type" value="Genomic_DNA"/>
</dbReference>
<dbReference type="PANTHER" id="PTHR34659">
    <property type="entry name" value="BNAA05G11610D PROTEIN"/>
    <property type="match status" value="1"/>
</dbReference>